<dbReference type="InterPro" id="IPR002300">
    <property type="entry name" value="aa-tRNA-synth_Ia"/>
</dbReference>
<protein>
    <recommendedName>
        <fullName evidence="10">Isoleucine--tRNA ligase</fullName>
        <ecNumber evidence="10">6.1.1.5</ecNumber>
    </recommendedName>
    <alternativeName>
        <fullName evidence="10">Isoleucyl-tRNA synthetase</fullName>
        <shortName evidence="10">IleRS</shortName>
    </alternativeName>
</protein>
<dbReference type="RefSeq" id="WP_097009201.1">
    <property type="nucleotide sequence ID" value="NZ_OBEJ01000003.1"/>
</dbReference>
<feature type="domain" description="Aminoacyl-tRNA synthetase class Ia" evidence="11">
    <location>
        <begin position="20"/>
        <end position="644"/>
    </location>
</feature>
<sequence>MDRFGEVDDQYDPDAVESRVFDYWDEVDAYEKAKASREGNERYFFVDGPPYTSGAAHMGHAWNKSLKDVYIRYKRMQGFDVTDRPGYDMHGLPIETKVEEEMDFENKKDIEDYGVENFIDACRDFAEDSLQGLQDDFKSFGVWMDWDDPYKTVSPEYMEAAWWGFSQAHDHDLVEQGKRSITQCPRCETAIANNEVEYEDVEDPSIYVKFPLAEREGNVVIWTTTPWTIPANTFVAVDADVEYVGVDAQKDGETERLYVAAGVVEHVLSEGRYDDYEIVEELTGEDLIGWEYDHPLRDEVPEAPDGEDALQVYDAEYVEVDRTGLVHSAPGHGEEDFERGRELGLDVFCPVGGDGVYEDAAGKYAGQFVKDADDEIIADLREKDLMLSSGTTNHSYGHCWRCDTGILQIVTDQWFITITDVKDDLLDNIGDSEWYPEWARESRFRDFVEEAPDWNVSRQRYWGIPIPIWLPDDWDGSMDEAVVVGDREELAARVDQDIDPESVDLHKDTVDDLTITEDGTTYRRVPDVFDVWLDSSVATWGTLNYPSETDEFEDLWPADLILEAHDQTRGWFWSQLGMGTAAVGESPYKQVLMHGHALMPDGRAMSKSKDIRVDPGEVMDEYGADPMRAFLLSLTARGEDMQFSYDETQEMQRRLNILWNVFRFPLPYMRMDGFDPEATTVEDVELDREDRWVLSRLQSVEAEATEAMEEFRQDQALDAVLEFVVEDVSRYYVQLVRERMWDEQDSESKRAAYATLYRVLREVVALLAPFTPFVAEEIYGHLTGEAEHPTVHMCEWPEADDDLRDAQLEEDVDLVRAVEEAGSNARQRAERKLRWPVTRAVVAPDDERVVDAVERHRGLLADRLNAREIQLVDPDDDWGELSYSAEADMSELGPAFGDRAGQVMNALNEARVDEPSLDALEAAVADALDDDEELTDEMVEFVTQTPDAVSGSAFSRNGDDLGVVYVDTELNEDIESEGYAREVIRRVQEMRKELDLDMDASIRLEIDVADDRVAGLVREHEDLIAQEVRAEELGDVDVDDGNRKTWEVEGVEVTLAVEPLAEAAA</sequence>
<evidence type="ECO:0000256" key="1">
    <source>
        <dbReference type="ARBA" id="ARBA00022490"/>
    </source>
</evidence>
<dbReference type="GO" id="GO:0005524">
    <property type="term" value="F:ATP binding"/>
    <property type="evidence" value="ECO:0007669"/>
    <property type="project" value="UniProtKB-UniRule"/>
</dbReference>
<evidence type="ECO:0000256" key="10">
    <source>
        <dbReference type="HAMAP-Rule" id="MF_02003"/>
    </source>
</evidence>
<comment type="function">
    <text evidence="10">Catalyzes the attachment of isoleucine to tRNA(Ile). As IleRS can inadvertently accommodate and process structurally similar amino acids such as valine, to avoid such errors it has two additional distinct tRNA(Ile)-dependent editing activities. One activity is designated as 'pretransfer' editing and involves the hydrolysis of activated Val-AMP. The other activity is designated 'posttransfer' editing and involves deacylation of mischarged Val-tRNA(Ile).</text>
</comment>
<gene>
    <name evidence="10" type="primary">ileS</name>
    <name evidence="13" type="ORF">SAMN06269185_2266</name>
</gene>
<dbReference type="SUPFAM" id="SSF52374">
    <property type="entry name" value="Nucleotidylyl transferase"/>
    <property type="match status" value="1"/>
</dbReference>
<keyword evidence="7 10" id="KW-0648">Protein biosynthesis</keyword>
<dbReference type="Pfam" id="PF00133">
    <property type="entry name" value="tRNA-synt_1"/>
    <property type="match status" value="1"/>
</dbReference>
<dbReference type="GO" id="GO:0005737">
    <property type="term" value="C:cytoplasm"/>
    <property type="evidence" value="ECO:0007669"/>
    <property type="project" value="UniProtKB-SubCell"/>
</dbReference>
<evidence type="ECO:0000256" key="3">
    <source>
        <dbReference type="ARBA" id="ARBA00022723"/>
    </source>
</evidence>
<feature type="domain" description="Methionyl/Valyl/Leucyl/Isoleucyl-tRNA synthetase anticodon-binding" evidence="12">
    <location>
        <begin position="690"/>
        <end position="837"/>
    </location>
</feature>
<dbReference type="FunFam" id="3.40.50.620:FF:000286">
    <property type="entry name" value="Isoleucine--tRNA ligase"/>
    <property type="match status" value="1"/>
</dbReference>
<dbReference type="InterPro" id="IPR013155">
    <property type="entry name" value="M/V/L/I-tRNA-synth_anticd-bd"/>
</dbReference>
<dbReference type="PANTHER" id="PTHR42780:SF1">
    <property type="entry name" value="ISOLEUCINE--TRNA LIGASE, CYTOPLASMIC"/>
    <property type="match status" value="1"/>
</dbReference>
<name>A0A285NZE7_NATPI</name>
<dbReference type="Pfam" id="PF08264">
    <property type="entry name" value="Anticodon_1"/>
    <property type="match status" value="1"/>
</dbReference>
<evidence type="ECO:0000256" key="8">
    <source>
        <dbReference type="ARBA" id="ARBA00023146"/>
    </source>
</evidence>
<dbReference type="GO" id="GO:0008270">
    <property type="term" value="F:zinc ion binding"/>
    <property type="evidence" value="ECO:0007669"/>
    <property type="project" value="UniProtKB-UniRule"/>
</dbReference>
<accession>A0A285NZE7</accession>
<comment type="similarity">
    <text evidence="10">Belongs to the class-I aminoacyl-tRNA synthetase family. IleS type 2 subfamily.</text>
</comment>
<dbReference type="Gene3D" id="3.40.50.620">
    <property type="entry name" value="HUPs"/>
    <property type="match status" value="2"/>
</dbReference>
<feature type="short sequence motif" description="'HIGH' region" evidence="10">
    <location>
        <begin position="50"/>
        <end position="60"/>
    </location>
</feature>
<dbReference type="GO" id="GO:0002161">
    <property type="term" value="F:aminoacyl-tRNA deacylase activity"/>
    <property type="evidence" value="ECO:0007669"/>
    <property type="project" value="InterPro"/>
</dbReference>
<proteinExistence type="inferred from homology"/>
<keyword evidence="2 10" id="KW-0436">Ligase</keyword>
<keyword evidence="6 10" id="KW-0067">ATP-binding</keyword>
<dbReference type="NCBIfam" id="TIGR00392">
    <property type="entry name" value="ileS"/>
    <property type="match status" value="1"/>
</dbReference>
<dbReference type="CDD" id="cd00818">
    <property type="entry name" value="IleRS_core"/>
    <property type="match status" value="1"/>
</dbReference>
<evidence type="ECO:0000256" key="2">
    <source>
        <dbReference type="ARBA" id="ARBA00022598"/>
    </source>
</evidence>
<dbReference type="InterPro" id="IPR014729">
    <property type="entry name" value="Rossmann-like_a/b/a_fold"/>
</dbReference>
<keyword evidence="1 10" id="KW-0963">Cytoplasm</keyword>
<dbReference type="InterPro" id="IPR023586">
    <property type="entry name" value="Ile-tRNA-ligase_type2"/>
</dbReference>
<keyword evidence="4 10" id="KW-0547">Nucleotide-binding</keyword>
<evidence type="ECO:0000259" key="12">
    <source>
        <dbReference type="Pfam" id="PF08264"/>
    </source>
</evidence>
<dbReference type="GO" id="GO:0000049">
    <property type="term" value="F:tRNA binding"/>
    <property type="evidence" value="ECO:0007669"/>
    <property type="project" value="InterPro"/>
</dbReference>
<dbReference type="GO" id="GO:0006428">
    <property type="term" value="P:isoleucyl-tRNA aminoacylation"/>
    <property type="evidence" value="ECO:0007669"/>
    <property type="project" value="UniProtKB-UniRule"/>
</dbReference>
<organism evidence="13 14">
    <name type="scientific">Natronoarchaeum philippinense</name>
    <dbReference type="NCBI Taxonomy" id="558529"/>
    <lineage>
        <taxon>Archaea</taxon>
        <taxon>Methanobacteriati</taxon>
        <taxon>Methanobacteriota</taxon>
        <taxon>Stenosarchaea group</taxon>
        <taxon>Halobacteria</taxon>
        <taxon>Halobacteriales</taxon>
        <taxon>Natronoarchaeaceae</taxon>
    </lineage>
</organism>
<dbReference type="EC" id="6.1.1.5" evidence="10"/>
<comment type="subcellular location">
    <subcellularLocation>
        <location evidence="10">Cytoplasm</location>
    </subcellularLocation>
</comment>
<dbReference type="HAMAP" id="MF_02003">
    <property type="entry name" value="Ile_tRNA_synth_type2"/>
    <property type="match status" value="1"/>
</dbReference>
<comment type="domain">
    <text evidence="10">IleRS has two distinct active sites: one for aminoacylation and one for editing. The misactivated valine is translocated from the active site to the editing site, which sterically excludes the correctly activated isoleucine. The single editing site contains two valyl binding pockets, one specific for each substrate (Val-AMP or Val-tRNA(Ile)).</text>
</comment>
<dbReference type="PRINTS" id="PR00984">
    <property type="entry name" value="TRNASYNTHILE"/>
</dbReference>
<dbReference type="InterPro" id="IPR009008">
    <property type="entry name" value="Val/Leu/Ile-tRNA-synth_edit"/>
</dbReference>
<evidence type="ECO:0000256" key="9">
    <source>
        <dbReference type="ARBA" id="ARBA00048359"/>
    </source>
</evidence>
<dbReference type="Proteomes" id="UP000219453">
    <property type="component" value="Unassembled WGS sequence"/>
</dbReference>
<dbReference type="EMBL" id="OBEJ01000003">
    <property type="protein sequence ID" value="SNZ14819.1"/>
    <property type="molecule type" value="Genomic_DNA"/>
</dbReference>
<comment type="cofactor">
    <cofactor evidence="10">
        <name>Zn(2+)</name>
        <dbReference type="ChEBI" id="CHEBI:29105"/>
    </cofactor>
</comment>
<evidence type="ECO:0000256" key="5">
    <source>
        <dbReference type="ARBA" id="ARBA00022833"/>
    </source>
</evidence>
<dbReference type="AlphaFoldDB" id="A0A285NZE7"/>
<dbReference type="SUPFAM" id="SSF47323">
    <property type="entry name" value="Anticodon-binding domain of a subclass of class I aminoacyl-tRNA synthetases"/>
    <property type="match status" value="2"/>
</dbReference>
<reference evidence="13 14" key="1">
    <citation type="submission" date="2017-09" db="EMBL/GenBank/DDBJ databases">
        <authorList>
            <person name="Ehlers B."/>
            <person name="Leendertz F.H."/>
        </authorList>
    </citation>
    <scope>NUCLEOTIDE SEQUENCE [LARGE SCALE GENOMIC DNA]</scope>
    <source>
        <strain evidence="13 14">DSM 27208</strain>
    </source>
</reference>
<evidence type="ECO:0000313" key="14">
    <source>
        <dbReference type="Proteomes" id="UP000219453"/>
    </source>
</evidence>
<dbReference type="InterPro" id="IPR033709">
    <property type="entry name" value="Anticodon_Ile_ABEc"/>
</dbReference>
<dbReference type="InterPro" id="IPR009080">
    <property type="entry name" value="tRNAsynth_Ia_anticodon-bd"/>
</dbReference>
<comment type="catalytic activity">
    <reaction evidence="9 10">
        <text>tRNA(Ile) + L-isoleucine + ATP = L-isoleucyl-tRNA(Ile) + AMP + diphosphate</text>
        <dbReference type="Rhea" id="RHEA:11060"/>
        <dbReference type="Rhea" id="RHEA-COMP:9666"/>
        <dbReference type="Rhea" id="RHEA-COMP:9695"/>
        <dbReference type="ChEBI" id="CHEBI:30616"/>
        <dbReference type="ChEBI" id="CHEBI:33019"/>
        <dbReference type="ChEBI" id="CHEBI:58045"/>
        <dbReference type="ChEBI" id="CHEBI:78442"/>
        <dbReference type="ChEBI" id="CHEBI:78528"/>
        <dbReference type="ChEBI" id="CHEBI:456215"/>
        <dbReference type="EC" id="6.1.1.5"/>
    </reaction>
</comment>
<dbReference type="Pfam" id="PF19302">
    <property type="entry name" value="DUF5915"/>
    <property type="match status" value="1"/>
</dbReference>
<evidence type="ECO:0000256" key="7">
    <source>
        <dbReference type="ARBA" id="ARBA00022917"/>
    </source>
</evidence>
<dbReference type="Gene3D" id="1.10.730.10">
    <property type="entry name" value="Isoleucyl-tRNA Synthetase, Domain 1"/>
    <property type="match status" value="1"/>
</dbReference>
<keyword evidence="14" id="KW-1185">Reference proteome</keyword>
<keyword evidence="8 10" id="KW-0030">Aminoacyl-tRNA synthetase</keyword>
<dbReference type="SUPFAM" id="SSF50677">
    <property type="entry name" value="ValRS/IleRS/LeuRS editing domain"/>
    <property type="match status" value="1"/>
</dbReference>
<evidence type="ECO:0000259" key="11">
    <source>
        <dbReference type="Pfam" id="PF00133"/>
    </source>
</evidence>
<evidence type="ECO:0000313" key="13">
    <source>
        <dbReference type="EMBL" id="SNZ14819.1"/>
    </source>
</evidence>
<feature type="binding site" evidence="10">
    <location>
        <position position="607"/>
    </location>
    <ligand>
        <name>ATP</name>
        <dbReference type="ChEBI" id="CHEBI:30616"/>
    </ligand>
</feature>
<feature type="short sequence motif" description="'KMSKS' region" evidence="10">
    <location>
        <begin position="604"/>
        <end position="608"/>
    </location>
</feature>
<evidence type="ECO:0000256" key="4">
    <source>
        <dbReference type="ARBA" id="ARBA00022741"/>
    </source>
</evidence>
<comment type="subunit">
    <text evidence="10">Monomer.</text>
</comment>
<dbReference type="Gene3D" id="3.90.740.10">
    <property type="entry name" value="Valyl/Leucyl/Isoleucyl-tRNA synthetase, editing domain"/>
    <property type="match status" value="1"/>
</dbReference>
<dbReference type="GO" id="GO:0004822">
    <property type="term" value="F:isoleucine-tRNA ligase activity"/>
    <property type="evidence" value="ECO:0007669"/>
    <property type="project" value="UniProtKB-UniRule"/>
</dbReference>
<evidence type="ECO:0000256" key="6">
    <source>
        <dbReference type="ARBA" id="ARBA00022840"/>
    </source>
</evidence>
<keyword evidence="5 10" id="KW-0862">Zinc</keyword>
<dbReference type="InterPro" id="IPR002301">
    <property type="entry name" value="Ile-tRNA-ligase"/>
</dbReference>
<dbReference type="CDD" id="cd07961">
    <property type="entry name" value="Anticodon_Ia_Ile_ABEc"/>
    <property type="match status" value="1"/>
</dbReference>
<dbReference type="PANTHER" id="PTHR42780">
    <property type="entry name" value="SOLEUCYL-TRNA SYNTHETASE"/>
    <property type="match status" value="1"/>
</dbReference>
<dbReference type="OrthoDB" id="30823at2157"/>
<keyword evidence="3 10" id="KW-0479">Metal-binding</keyword>